<evidence type="ECO:0000256" key="4">
    <source>
        <dbReference type="ARBA" id="ARBA00022929"/>
    </source>
</evidence>
<organism evidence="7 8">
    <name type="scientific">Methylobacterium oryzihabitans</name>
    <dbReference type="NCBI Taxonomy" id="2499852"/>
    <lineage>
        <taxon>Bacteria</taxon>
        <taxon>Pseudomonadati</taxon>
        <taxon>Pseudomonadota</taxon>
        <taxon>Alphaproteobacteria</taxon>
        <taxon>Hyphomicrobiales</taxon>
        <taxon>Methylobacteriaceae</taxon>
        <taxon>Methylobacterium</taxon>
    </lineage>
</organism>
<evidence type="ECO:0000256" key="2">
    <source>
        <dbReference type="ARBA" id="ARBA00022679"/>
    </source>
</evidence>
<comment type="catalytic activity">
    <reaction evidence="6">
        <text>a fatty acyl-[ACP] + S-adenosyl-L-methionine = an N-acyl-L-homoserine lactone + S-methyl-5'-thioadenosine + holo-[ACP] + H(+)</text>
        <dbReference type="Rhea" id="RHEA:10096"/>
        <dbReference type="Rhea" id="RHEA-COMP:9685"/>
        <dbReference type="Rhea" id="RHEA-COMP:14125"/>
        <dbReference type="ChEBI" id="CHEBI:15378"/>
        <dbReference type="ChEBI" id="CHEBI:17509"/>
        <dbReference type="ChEBI" id="CHEBI:55474"/>
        <dbReference type="ChEBI" id="CHEBI:59789"/>
        <dbReference type="ChEBI" id="CHEBI:64479"/>
        <dbReference type="ChEBI" id="CHEBI:138651"/>
        <dbReference type="EC" id="2.3.1.184"/>
    </reaction>
</comment>
<evidence type="ECO:0000313" key="8">
    <source>
        <dbReference type="Proteomes" id="UP000286997"/>
    </source>
</evidence>
<dbReference type="RefSeq" id="WP_127732951.1">
    <property type="nucleotide sequence ID" value="NZ_SACP01000026.1"/>
</dbReference>
<reference evidence="7 8" key="1">
    <citation type="submission" date="2019-01" db="EMBL/GenBank/DDBJ databases">
        <authorList>
            <person name="Chen W.-M."/>
        </authorList>
    </citation>
    <scope>NUCLEOTIDE SEQUENCE [LARGE SCALE GENOMIC DNA]</scope>
    <source>
        <strain evidence="7 8">TER-1</strain>
    </source>
</reference>
<evidence type="ECO:0000313" key="7">
    <source>
        <dbReference type="EMBL" id="RVU14860.1"/>
    </source>
</evidence>
<dbReference type="SUPFAM" id="SSF55729">
    <property type="entry name" value="Acyl-CoA N-acyltransferases (Nat)"/>
    <property type="match status" value="1"/>
</dbReference>
<evidence type="ECO:0000256" key="1">
    <source>
        <dbReference type="ARBA" id="ARBA00022654"/>
    </source>
</evidence>
<dbReference type="Gene3D" id="3.40.630.30">
    <property type="match status" value="1"/>
</dbReference>
<dbReference type="Pfam" id="PF00765">
    <property type="entry name" value="Autoind_synth"/>
    <property type="match status" value="1"/>
</dbReference>
<dbReference type="OrthoDB" id="6169313at2"/>
<dbReference type="GO" id="GO:0007165">
    <property type="term" value="P:signal transduction"/>
    <property type="evidence" value="ECO:0007669"/>
    <property type="project" value="TreeGrafter"/>
</dbReference>
<dbReference type="PROSITE" id="PS51187">
    <property type="entry name" value="AUTOINDUCER_SYNTH_2"/>
    <property type="match status" value="1"/>
</dbReference>
<dbReference type="EC" id="2.3.1.184" evidence="6"/>
<gene>
    <name evidence="7" type="ORF">EOE48_21580</name>
</gene>
<name>A0A3S2VKD2_9HYPH</name>
<dbReference type="AlphaFoldDB" id="A0A3S2VKD2"/>
<keyword evidence="3 6" id="KW-0949">S-adenosyl-L-methionine</keyword>
<dbReference type="EMBL" id="SACP01000026">
    <property type="protein sequence ID" value="RVU14860.1"/>
    <property type="molecule type" value="Genomic_DNA"/>
</dbReference>
<dbReference type="GO" id="GO:0061579">
    <property type="term" value="F:N-acyl homoserine lactone synthase activity"/>
    <property type="evidence" value="ECO:0007669"/>
    <property type="project" value="UniProtKB-UniRule"/>
</dbReference>
<comment type="similarity">
    <text evidence="5 6">Belongs to the autoinducer synthase family.</text>
</comment>
<keyword evidence="4 5" id="KW-0071">Autoinducer synthesis</keyword>
<comment type="caution">
    <text evidence="7">The sequence shown here is derived from an EMBL/GenBank/DDBJ whole genome shotgun (WGS) entry which is preliminary data.</text>
</comment>
<proteinExistence type="inferred from homology"/>
<evidence type="ECO:0000256" key="6">
    <source>
        <dbReference type="RuleBase" id="RU361135"/>
    </source>
</evidence>
<sequence length="218" mass="24215">MIQMIEGRYGRHHADLMERVFRFRHRFFVDHLKWEALRRPDGREIDAFDGPDCVHLVGLDGDEVVSYARLLATTRPHLQSHVYPQILQGAVAPTGPHIYEWTRCAAAPWKRDGTRALDPISGYQFAAVAEAAERLGLDGLLVQTHPIIVERLISIGWDVEPLALPFPYDGKPLMPIYARLTPDTAATTLAVYGLAGPALEAPAERPGEGPAPWAPADR</sequence>
<dbReference type="Proteomes" id="UP000286997">
    <property type="component" value="Unassembled WGS sequence"/>
</dbReference>
<protein>
    <recommendedName>
        <fullName evidence="6">Acyl-homoserine-lactone synthase</fullName>
        <ecNumber evidence="6">2.3.1.184</ecNumber>
    </recommendedName>
    <alternativeName>
        <fullName evidence="6">Autoinducer synthesis protein</fullName>
    </alternativeName>
</protein>
<keyword evidence="8" id="KW-1185">Reference proteome</keyword>
<evidence type="ECO:0000256" key="3">
    <source>
        <dbReference type="ARBA" id="ARBA00022691"/>
    </source>
</evidence>
<dbReference type="PANTHER" id="PTHR39322">
    <property type="entry name" value="ACYL-HOMOSERINE-LACTONE SYNTHASE"/>
    <property type="match status" value="1"/>
</dbReference>
<keyword evidence="1 5" id="KW-0673">Quorum sensing</keyword>
<dbReference type="PANTHER" id="PTHR39322:SF1">
    <property type="entry name" value="ISOVALERYL-HOMOSERINE LACTONE SYNTHASE"/>
    <property type="match status" value="1"/>
</dbReference>
<dbReference type="InterPro" id="IPR016181">
    <property type="entry name" value="Acyl_CoA_acyltransferase"/>
</dbReference>
<dbReference type="InterPro" id="IPR001690">
    <property type="entry name" value="Autoind_synthase"/>
</dbReference>
<keyword evidence="2 6" id="KW-0808">Transferase</keyword>
<evidence type="ECO:0000256" key="5">
    <source>
        <dbReference type="PROSITE-ProRule" id="PRU00533"/>
    </source>
</evidence>
<accession>A0A3S2VKD2</accession>
<dbReference type="GO" id="GO:0009372">
    <property type="term" value="P:quorum sensing"/>
    <property type="evidence" value="ECO:0007669"/>
    <property type="project" value="UniProtKB-UniRule"/>
</dbReference>
<dbReference type="PRINTS" id="PR01549">
    <property type="entry name" value="AUTOINDCRSYN"/>
</dbReference>